<evidence type="ECO:0000256" key="3">
    <source>
        <dbReference type="PROSITE-ProRule" id="PRU01106"/>
    </source>
</evidence>
<evidence type="ECO:0000259" key="4">
    <source>
        <dbReference type="PROSITE" id="PS51770"/>
    </source>
</evidence>
<name>A0A1H3PBX0_9BURK</name>
<dbReference type="InterPro" id="IPR029069">
    <property type="entry name" value="HotDog_dom_sf"/>
</dbReference>
<sequence>MTTPTGTAELHELVLPALANHHGTLFAGQGLQLMAKAAFLAARSLAQREVVMAAVTGVDFLAPVPVGHEIVLRGWVSRVGRSSMTVCVTASAQAPGIACEDVLKGLFEMVAVDHNGLPAAIAHSYLNQETLP</sequence>
<dbReference type="RefSeq" id="WP_074922441.1">
    <property type="nucleotide sequence ID" value="NZ_CP141274.1"/>
</dbReference>
<feature type="domain" description="HotDog ACOT-type" evidence="4">
    <location>
        <begin position="4"/>
        <end position="115"/>
    </location>
</feature>
<dbReference type="EMBL" id="FNPE01000010">
    <property type="protein sequence ID" value="SDY98652.1"/>
    <property type="molecule type" value="Genomic_DNA"/>
</dbReference>
<dbReference type="Gene3D" id="3.10.129.10">
    <property type="entry name" value="Hotdog Thioesterase"/>
    <property type="match status" value="1"/>
</dbReference>
<dbReference type="InterPro" id="IPR033120">
    <property type="entry name" value="HOTDOG_ACOT"/>
</dbReference>
<dbReference type="SUPFAM" id="SSF54637">
    <property type="entry name" value="Thioesterase/thiol ester dehydrase-isomerase"/>
    <property type="match status" value="1"/>
</dbReference>
<dbReference type="PROSITE" id="PS51770">
    <property type="entry name" value="HOTDOG_ACOT"/>
    <property type="match status" value="1"/>
</dbReference>
<dbReference type="GO" id="GO:0006637">
    <property type="term" value="P:acyl-CoA metabolic process"/>
    <property type="evidence" value="ECO:0007669"/>
    <property type="project" value="TreeGrafter"/>
</dbReference>
<evidence type="ECO:0000313" key="5">
    <source>
        <dbReference type="EMBL" id="SDY98652.1"/>
    </source>
</evidence>
<dbReference type="InterPro" id="IPR006683">
    <property type="entry name" value="Thioestr_dom"/>
</dbReference>
<dbReference type="PANTHER" id="PTHR11049">
    <property type="entry name" value="ACYL COENZYME A THIOESTER HYDROLASE"/>
    <property type="match status" value="1"/>
</dbReference>
<evidence type="ECO:0000256" key="2">
    <source>
        <dbReference type="ARBA" id="ARBA00022801"/>
    </source>
</evidence>
<dbReference type="InterPro" id="IPR040170">
    <property type="entry name" value="Cytosol_ACT"/>
</dbReference>
<reference evidence="5 6" key="1">
    <citation type="submission" date="2016-10" db="EMBL/GenBank/DDBJ databases">
        <authorList>
            <person name="de Groot N.N."/>
        </authorList>
    </citation>
    <scope>NUCLEOTIDE SEQUENCE [LARGE SCALE GENOMIC DNA]</scope>
    <source>
        <strain evidence="5 6">LMG 24775</strain>
    </source>
</reference>
<protein>
    <submittedName>
        <fullName evidence="5">Acyl-CoA hydrolase</fullName>
    </submittedName>
</protein>
<gene>
    <name evidence="5" type="ORF">SAMN05421547_11086</name>
</gene>
<evidence type="ECO:0000313" key="6">
    <source>
        <dbReference type="Proteomes" id="UP000183417"/>
    </source>
</evidence>
<accession>A0A1H3PBX0</accession>
<keyword evidence="2 3" id="KW-0378">Hydrolase</keyword>
<dbReference type="Pfam" id="PF03061">
    <property type="entry name" value="4HBT"/>
    <property type="match status" value="1"/>
</dbReference>
<dbReference type="GO" id="GO:0005737">
    <property type="term" value="C:cytoplasm"/>
    <property type="evidence" value="ECO:0007669"/>
    <property type="project" value="TreeGrafter"/>
</dbReference>
<dbReference type="CDD" id="cd03442">
    <property type="entry name" value="BFIT_BACH"/>
    <property type="match status" value="1"/>
</dbReference>
<dbReference type="GO" id="GO:0052816">
    <property type="term" value="F:long-chain fatty acyl-CoA hydrolase activity"/>
    <property type="evidence" value="ECO:0007669"/>
    <property type="project" value="TreeGrafter"/>
</dbReference>
<organism evidence="5 6">
    <name type="scientific">Delftia lacustris</name>
    <dbReference type="NCBI Taxonomy" id="558537"/>
    <lineage>
        <taxon>Bacteria</taxon>
        <taxon>Pseudomonadati</taxon>
        <taxon>Pseudomonadota</taxon>
        <taxon>Betaproteobacteria</taxon>
        <taxon>Burkholderiales</taxon>
        <taxon>Comamonadaceae</taxon>
        <taxon>Delftia</taxon>
    </lineage>
</organism>
<dbReference type="GeneID" id="94690077"/>
<comment type="similarity">
    <text evidence="1">Belongs to the acyl coenzyme A hydrolase family.</text>
</comment>
<proteinExistence type="inferred from homology"/>
<evidence type="ECO:0000256" key="1">
    <source>
        <dbReference type="ARBA" id="ARBA00010458"/>
    </source>
</evidence>
<dbReference type="AlphaFoldDB" id="A0A1H3PBX0"/>
<dbReference type="Proteomes" id="UP000183417">
    <property type="component" value="Unassembled WGS sequence"/>
</dbReference>